<evidence type="ECO:0000313" key="11">
    <source>
        <dbReference type="EMBL" id="KAG2452404.1"/>
    </source>
</evidence>
<dbReference type="InterPro" id="IPR004696">
    <property type="entry name" value="Tpt_PEP_transl"/>
</dbReference>
<feature type="transmembrane region" description="Helical" evidence="9">
    <location>
        <begin position="109"/>
        <end position="132"/>
    </location>
</feature>
<feature type="transmembrane region" description="Helical" evidence="9">
    <location>
        <begin position="309"/>
        <end position="329"/>
    </location>
</feature>
<evidence type="ECO:0000256" key="3">
    <source>
        <dbReference type="ARBA" id="ARBA00022528"/>
    </source>
</evidence>
<gene>
    <name evidence="11" type="ORF">HYH02_002647</name>
</gene>
<evidence type="ECO:0000256" key="1">
    <source>
        <dbReference type="ARBA" id="ARBA00004508"/>
    </source>
</evidence>
<evidence type="ECO:0000256" key="5">
    <source>
        <dbReference type="ARBA" id="ARBA00022692"/>
    </source>
</evidence>
<protein>
    <recommendedName>
        <fullName evidence="10">Sugar phosphate transporter domain-containing protein</fullName>
    </recommendedName>
</protein>
<feature type="domain" description="Sugar phosphate transporter" evidence="10">
    <location>
        <begin position="84"/>
        <end position="381"/>
    </location>
</feature>
<keyword evidence="6" id="KW-0809">Transit peptide</keyword>
<dbReference type="NCBIfam" id="TIGR00817">
    <property type="entry name" value="tpt"/>
    <property type="match status" value="1"/>
</dbReference>
<evidence type="ECO:0000256" key="6">
    <source>
        <dbReference type="ARBA" id="ARBA00022946"/>
    </source>
</evidence>
<sequence>MSALQLKSRIVPSLAAKHGAFCPPLLLKTSSRRVARASGRSAVPLRSAVSGVSSRRPLTCLAVAASAGDVSDGSSHSELMQTLVLGSMFAGWYAANIAFNIYNKQLLKAFAFPLTITEAQFLVGSAVTLVAWGSGLQRMPKITWSTIKNVLPLAVVHTLGNLLTNMSLGAVAVSFTHTIKAMEPIFSVALSAAFLGDQPSPLVLATLLPIIGGVAMASMTEATFNWFGFLSAMGSNLTFQSRNVLSKKLMLKKKGADGKPAEQPLDNMSLFAVITLLSAALLMPVTLLFEGWKLSPVGLAELGVRSPNAVLMHAAMAGLCFHLYQQVSYMILSRVSPVTHSIGNCVKRVVVIAASVLFFRNPVSLQNALGTALALAGVFLYGTVKRQQAIAAGKKVSASE</sequence>
<dbReference type="OrthoDB" id="6418713at2759"/>
<keyword evidence="4" id="KW-0934">Plastid</keyword>
<comment type="subcellular location">
    <subcellularLocation>
        <location evidence="1">Plastid</location>
        <location evidence="1">Chloroplast membrane</location>
        <topology evidence="1">Multi-pass membrane protein</topology>
    </subcellularLocation>
</comment>
<dbReference type="Pfam" id="PF03151">
    <property type="entry name" value="TPT"/>
    <property type="match status" value="1"/>
</dbReference>
<dbReference type="SUPFAM" id="SSF103481">
    <property type="entry name" value="Multidrug resistance efflux transporter EmrE"/>
    <property type="match status" value="2"/>
</dbReference>
<dbReference type="InterPro" id="IPR037185">
    <property type="entry name" value="EmrE-like"/>
</dbReference>
<evidence type="ECO:0000256" key="2">
    <source>
        <dbReference type="ARBA" id="ARBA00022448"/>
    </source>
</evidence>
<feature type="transmembrane region" description="Helical" evidence="9">
    <location>
        <begin position="153"/>
        <end position="173"/>
    </location>
</feature>
<keyword evidence="12" id="KW-1185">Reference proteome</keyword>
<keyword evidence="8 9" id="KW-0472">Membrane</keyword>
<name>A0A835WS38_9CHLO</name>
<keyword evidence="2" id="KW-0813">Transport</keyword>
<feature type="transmembrane region" description="Helical" evidence="9">
    <location>
        <begin position="202"/>
        <end position="220"/>
    </location>
</feature>
<reference evidence="11" key="1">
    <citation type="journal article" date="2020" name="bioRxiv">
        <title>Comparative genomics of Chlamydomonas.</title>
        <authorList>
            <person name="Craig R.J."/>
            <person name="Hasan A.R."/>
            <person name="Ness R.W."/>
            <person name="Keightley P.D."/>
        </authorList>
    </citation>
    <scope>NUCLEOTIDE SEQUENCE</scope>
    <source>
        <strain evidence="11">CCAP 11/173</strain>
    </source>
</reference>
<dbReference type="InterPro" id="IPR004853">
    <property type="entry name" value="Sugar_P_trans_dom"/>
</dbReference>
<evidence type="ECO:0000256" key="7">
    <source>
        <dbReference type="ARBA" id="ARBA00022989"/>
    </source>
</evidence>
<feature type="transmembrane region" description="Helical" evidence="9">
    <location>
        <begin position="365"/>
        <end position="384"/>
    </location>
</feature>
<dbReference type="GO" id="GO:0046943">
    <property type="term" value="F:carboxylic acid transmembrane transporter activity"/>
    <property type="evidence" value="ECO:0007669"/>
    <property type="project" value="UniProtKB-ARBA"/>
</dbReference>
<evidence type="ECO:0000313" key="12">
    <source>
        <dbReference type="Proteomes" id="UP000613740"/>
    </source>
</evidence>
<feature type="transmembrane region" description="Helical" evidence="9">
    <location>
        <begin position="83"/>
        <end position="103"/>
    </location>
</feature>
<comment type="caution">
    <text evidence="11">The sequence shown here is derived from an EMBL/GenBank/DDBJ whole genome shotgun (WGS) entry which is preliminary data.</text>
</comment>
<keyword evidence="7 9" id="KW-1133">Transmembrane helix</keyword>
<keyword evidence="5 9" id="KW-0812">Transmembrane</keyword>
<dbReference type="GO" id="GO:0015605">
    <property type="term" value="F:organophosphate ester transmembrane transporter activity"/>
    <property type="evidence" value="ECO:0007669"/>
    <property type="project" value="UniProtKB-ARBA"/>
</dbReference>
<dbReference type="PANTHER" id="PTHR11132">
    <property type="entry name" value="SOLUTE CARRIER FAMILY 35"/>
    <property type="match status" value="1"/>
</dbReference>
<proteinExistence type="predicted"/>
<dbReference type="EMBL" id="JAEHOD010000005">
    <property type="protein sequence ID" value="KAG2452404.1"/>
    <property type="molecule type" value="Genomic_DNA"/>
</dbReference>
<evidence type="ECO:0000259" key="10">
    <source>
        <dbReference type="Pfam" id="PF03151"/>
    </source>
</evidence>
<dbReference type="InterPro" id="IPR050186">
    <property type="entry name" value="TPT_transporter"/>
</dbReference>
<feature type="transmembrane region" description="Helical" evidence="9">
    <location>
        <begin position="269"/>
        <end position="289"/>
    </location>
</feature>
<dbReference type="Proteomes" id="UP000613740">
    <property type="component" value="Unassembled WGS sequence"/>
</dbReference>
<dbReference type="GO" id="GO:0015718">
    <property type="term" value="P:monocarboxylic acid transport"/>
    <property type="evidence" value="ECO:0007669"/>
    <property type="project" value="UniProtKB-ARBA"/>
</dbReference>
<evidence type="ECO:0000256" key="4">
    <source>
        <dbReference type="ARBA" id="ARBA00022640"/>
    </source>
</evidence>
<evidence type="ECO:0000256" key="8">
    <source>
        <dbReference type="ARBA" id="ARBA00023136"/>
    </source>
</evidence>
<accession>A0A835WS38</accession>
<dbReference type="AlphaFoldDB" id="A0A835WS38"/>
<organism evidence="11 12">
    <name type="scientific">Chlamydomonas schloesseri</name>
    <dbReference type="NCBI Taxonomy" id="2026947"/>
    <lineage>
        <taxon>Eukaryota</taxon>
        <taxon>Viridiplantae</taxon>
        <taxon>Chlorophyta</taxon>
        <taxon>core chlorophytes</taxon>
        <taxon>Chlorophyceae</taxon>
        <taxon>CS clade</taxon>
        <taxon>Chlamydomonadales</taxon>
        <taxon>Chlamydomonadaceae</taxon>
        <taxon>Chlamydomonas</taxon>
    </lineage>
</organism>
<dbReference type="GO" id="GO:0031969">
    <property type="term" value="C:chloroplast membrane"/>
    <property type="evidence" value="ECO:0007669"/>
    <property type="project" value="UniProtKB-SubCell"/>
</dbReference>
<keyword evidence="3" id="KW-0150">Chloroplast</keyword>
<evidence type="ECO:0000256" key="9">
    <source>
        <dbReference type="SAM" id="Phobius"/>
    </source>
</evidence>